<name>A0A8S5MYR0_9CAUD</name>
<evidence type="ECO:0000256" key="1">
    <source>
        <dbReference type="SAM" id="MobiDB-lite"/>
    </source>
</evidence>
<accession>A0A8S5MYR0</accession>
<feature type="region of interest" description="Disordered" evidence="1">
    <location>
        <begin position="68"/>
        <end position="99"/>
    </location>
</feature>
<evidence type="ECO:0000313" key="2">
    <source>
        <dbReference type="EMBL" id="DAD87011.1"/>
    </source>
</evidence>
<reference evidence="2" key="1">
    <citation type="journal article" date="2021" name="Proc. Natl. Acad. Sci. U.S.A.">
        <title>A Catalog of Tens of Thousands of Viruses from Human Metagenomes Reveals Hidden Associations with Chronic Diseases.</title>
        <authorList>
            <person name="Tisza M.J."/>
            <person name="Buck C.B."/>
        </authorList>
    </citation>
    <scope>NUCLEOTIDE SEQUENCE</scope>
    <source>
        <strain evidence="2">CtRRy11</strain>
    </source>
</reference>
<proteinExistence type="predicted"/>
<organism evidence="2">
    <name type="scientific">Myoviridae sp. ctRRy11</name>
    <dbReference type="NCBI Taxonomy" id="2826651"/>
    <lineage>
        <taxon>Viruses</taxon>
        <taxon>Duplodnaviria</taxon>
        <taxon>Heunggongvirae</taxon>
        <taxon>Uroviricota</taxon>
        <taxon>Caudoviricetes</taxon>
    </lineage>
</organism>
<sequence>MINKISSETINAILRKTAYRLPDNPSEQGFKAADIKKAFYQFIDDATASLVSEMNRIVEEANDDIYSKDTSVDSHTGNKNNPHGVTKTQVGLGNVDNTSDMDKPVSTAQQTAISAVQSNLTAHKQNTENPHAVTKSQVGLDKVDNTSDEDKPISKLQQAALNEKINTKDIVDDLISTDADKPVSAKQAKILNEKIPTAYGATLSVAYVAATGVLTIILKDQNSNVLSSADVDLPLELLLASSGSYYKNGVIYLKLANGNFISVDVSDLVATYTADGQTISMSEDGVISISDTVKAKINDAYTAKHSHSNKDLLDTYTQTNENITSAITNKHSHLNKTVLDNTTASFTTAKNTALEDVTKTTASVTISVADWAGGTSCTKSVGIVKASNTIMYSPDESSYTETSQSEVRVSAQANGQLTFVCSTTPDTDITINIVALG</sequence>
<feature type="compositionally biased region" description="Polar residues" evidence="1">
    <location>
        <begin position="73"/>
        <end position="98"/>
    </location>
</feature>
<protein>
    <submittedName>
        <fullName evidence="2">Structural protein</fullName>
    </submittedName>
</protein>
<dbReference type="EMBL" id="BK015012">
    <property type="protein sequence ID" value="DAD87011.1"/>
    <property type="molecule type" value="Genomic_DNA"/>
</dbReference>